<evidence type="ECO:0000256" key="1">
    <source>
        <dbReference type="SAM" id="MobiDB-lite"/>
    </source>
</evidence>
<feature type="region of interest" description="Disordered" evidence="1">
    <location>
        <begin position="1"/>
        <end position="63"/>
    </location>
</feature>
<protein>
    <submittedName>
        <fullName evidence="2">Uncharacterized protein</fullName>
    </submittedName>
</protein>
<proteinExistence type="predicted"/>
<dbReference type="AlphaFoldDB" id="A0A6J4SKP7"/>
<reference evidence="2" key="1">
    <citation type="submission" date="2020-02" db="EMBL/GenBank/DDBJ databases">
        <authorList>
            <person name="Meier V. D."/>
        </authorList>
    </citation>
    <scope>NUCLEOTIDE SEQUENCE</scope>
    <source>
        <strain evidence="2">AVDCRST_MAG45</strain>
    </source>
</reference>
<evidence type="ECO:0000313" key="2">
    <source>
        <dbReference type="EMBL" id="CAA9496284.1"/>
    </source>
</evidence>
<accession>A0A6J4SKP7</accession>
<gene>
    <name evidence="2" type="ORF">AVDCRST_MAG45-1025</name>
</gene>
<name>A0A6J4SKP7_9ACTN</name>
<organism evidence="2">
    <name type="scientific">uncultured Solirubrobacterales bacterium</name>
    <dbReference type="NCBI Taxonomy" id="768556"/>
    <lineage>
        <taxon>Bacteria</taxon>
        <taxon>Bacillati</taxon>
        <taxon>Actinomycetota</taxon>
        <taxon>Thermoleophilia</taxon>
        <taxon>Solirubrobacterales</taxon>
        <taxon>environmental samples</taxon>
    </lineage>
</organism>
<sequence length="79" mass="8816">DRRCGSPADELHGRLRDRARPDSLRERREDVRGRRDAGRPRRWARTGDLGRDGIDPPAAAGRRRVAVAGRVGGGHLDRV</sequence>
<feature type="non-terminal residue" evidence="2">
    <location>
        <position position="79"/>
    </location>
</feature>
<feature type="non-terminal residue" evidence="2">
    <location>
        <position position="1"/>
    </location>
</feature>
<dbReference type="EMBL" id="CADCVU010000088">
    <property type="protein sequence ID" value="CAA9496284.1"/>
    <property type="molecule type" value="Genomic_DNA"/>
</dbReference>
<feature type="compositionally biased region" description="Basic and acidic residues" evidence="1">
    <location>
        <begin position="9"/>
        <end position="39"/>
    </location>
</feature>